<proteinExistence type="predicted"/>
<accession>A0A1G9WAH2</accession>
<evidence type="ECO:0008006" key="5">
    <source>
        <dbReference type="Google" id="ProtNLM"/>
    </source>
</evidence>
<gene>
    <name evidence="3" type="ORF">SAMN05444921_113223</name>
</gene>
<dbReference type="STRING" id="1196353.SAMN05444921_113223"/>
<dbReference type="GeneID" id="40831400"/>
<feature type="chain" id="PRO_5011747510" description="Lipoprotein" evidence="2">
    <location>
        <begin position="28"/>
        <end position="181"/>
    </location>
</feature>
<keyword evidence="2" id="KW-0732">Signal</keyword>
<sequence>MTAPHRSPVRVLAAAVCAAGAASCLVACEPGTPGGLSAMAVSYTTDIAGTRALEKEGVRVRWLSCAARLGGAGGASPSAPAPAGSVRAAAGVDCEGETDEGGKITIGGTVTQEIGGRCVHGDLTAESDGRRVFRAYVLGDCNAPLPTRARTPGPPAPGDAGAPRPTVTVTVTVTETRTPVG</sequence>
<evidence type="ECO:0000313" key="3">
    <source>
        <dbReference type="EMBL" id="SDM81273.1"/>
    </source>
</evidence>
<evidence type="ECO:0000313" key="4">
    <source>
        <dbReference type="Proteomes" id="UP000199063"/>
    </source>
</evidence>
<evidence type="ECO:0000256" key="1">
    <source>
        <dbReference type="SAM" id="MobiDB-lite"/>
    </source>
</evidence>
<keyword evidence="4" id="KW-1185">Reference proteome</keyword>
<dbReference type="Proteomes" id="UP000199063">
    <property type="component" value="Unassembled WGS sequence"/>
</dbReference>
<feature type="region of interest" description="Disordered" evidence="1">
    <location>
        <begin position="146"/>
        <end position="166"/>
    </location>
</feature>
<organism evidence="3 4">
    <name type="scientific">Streptomyces wuyuanensis</name>
    <dbReference type="NCBI Taxonomy" id="1196353"/>
    <lineage>
        <taxon>Bacteria</taxon>
        <taxon>Bacillati</taxon>
        <taxon>Actinomycetota</taxon>
        <taxon>Actinomycetes</taxon>
        <taxon>Kitasatosporales</taxon>
        <taxon>Streptomycetaceae</taxon>
        <taxon>Streptomyces</taxon>
    </lineage>
</organism>
<name>A0A1G9WAH2_9ACTN</name>
<evidence type="ECO:0000256" key="2">
    <source>
        <dbReference type="SAM" id="SignalP"/>
    </source>
</evidence>
<reference evidence="4" key="1">
    <citation type="submission" date="2016-10" db="EMBL/GenBank/DDBJ databases">
        <authorList>
            <person name="Varghese N."/>
            <person name="Submissions S."/>
        </authorList>
    </citation>
    <scope>NUCLEOTIDE SEQUENCE [LARGE SCALE GENOMIC DNA]</scope>
    <source>
        <strain evidence="4">CGMCC 4.7042</strain>
    </source>
</reference>
<dbReference type="OrthoDB" id="3483328at2"/>
<dbReference type="EMBL" id="FNHI01000013">
    <property type="protein sequence ID" value="SDM81273.1"/>
    <property type="molecule type" value="Genomic_DNA"/>
</dbReference>
<dbReference type="AlphaFoldDB" id="A0A1G9WAH2"/>
<protein>
    <recommendedName>
        <fullName evidence="5">Lipoprotein</fullName>
    </recommendedName>
</protein>
<feature type="signal peptide" evidence="2">
    <location>
        <begin position="1"/>
        <end position="27"/>
    </location>
</feature>
<dbReference type="PROSITE" id="PS51257">
    <property type="entry name" value="PROKAR_LIPOPROTEIN"/>
    <property type="match status" value="1"/>
</dbReference>
<dbReference type="RefSeq" id="WP_093656897.1">
    <property type="nucleotide sequence ID" value="NZ_FNHI01000013.1"/>
</dbReference>